<keyword evidence="9 11" id="KW-0472">Membrane</keyword>
<keyword evidence="13" id="KW-0732">Signal</keyword>
<evidence type="ECO:0000256" key="4">
    <source>
        <dbReference type="ARBA" id="ARBA00022496"/>
    </source>
</evidence>
<dbReference type="AlphaFoldDB" id="A0A838Y1J5"/>
<keyword evidence="16" id="KW-0675">Receptor</keyword>
<keyword evidence="10 11" id="KW-0998">Cell outer membrane</keyword>
<evidence type="ECO:0000256" key="9">
    <source>
        <dbReference type="ARBA" id="ARBA00023136"/>
    </source>
</evidence>
<reference evidence="16 17" key="1">
    <citation type="submission" date="2020-06" db="EMBL/GenBank/DDBJ databases">
        <title>Dysbiosis in marine aquaculture revealed through microbiome analysis: reverse ecology for environmental sustainability.</title>
        <authorList>
            <person name="Haro-Moreno J.M."/>
            <person name="Coutinho F.H."/>
            <person name="Zaragoza-Solas A."/>
            <person name="Picazo A."/>
            <person name="Almagro-Moreno S."/>
            <person name="Lopez-Perez M."/>
        </authorList>
    </citation>
    <scope>NUCLEOTIDE SEQUENCE [LARGE SCALE GENOMIC DNA]</scope>
    <source>
        <strain evidence="16">MCMED-G41</strain>
    </source>
</reference>
<dbReference type="Pfam" id="PF07715">
    <property type="entry name" value="Plug"/>
    <property type="match status" value="1"/>
</dbReference>
<feature type="domain" description="TonB-dependent receptor plug" evidence="15">
    <location>
        <begin position="40"/>
        <end position="149"/>
    </location>
</feature>
<proteinExistence type="inferred from homology"/>
<feature type="signal peptide" evidence="13">
    <location>
        <begin position="1"/>
        <end position="21"/>
    </location>
</feature>
<dbReference type="InterPro" id="IPR039426">
    <property type="entry name" value="TonB-dep_rcpt-like"/>
</dbReference>
<evidence type="ECO:0000256" key="7">
    <source>
        <dbReference type="ARBA" id="ARBA00023065"/>
    </source>
</evidence>
<organism evidence="16 17">
    <name type="scientific">SAR86 cluster bacterium</name>
    <dbReference type="NCBI Taxonomy" id="2030880"/>
    <lineage>
        <taxon>Bacteria</taxon>
        <taxon>Pseudomonadati</taxon>
        <taxon>Pseudomonadota</taxon>
        <taxon>Gammaproteobacteria</taxon>
        <taxon>SAR86 cluster</taxon>
    </lineage>
</organism>
<evidence type="ECO:0000256" key="6">
    <source>
        <dbReference type="ARBA" id="ARBA00023004"/>
    </source>
</evidence>
<dbReference type="InterPro" id="IPR000531">
    <property type="entry name" value="Beta-barrel_TonB"/>
</dbReference>
<keyword evidence="6" id="KW-0408">Iron</keyword>
<evidence type="ECO:0000256" key="10">
    <source>
        <dbReference type="ARBA" id="ARBA00023237"/>
    </source>
</evidence>
<evidence type="ECO:0000256" key="11">
    <source>
        <dbReference type="PROSITE-ProRule" id="PRU01360"/>
    </source>
</evidence>
<dbReference type="PANTHER" id="PTHR32552">
    <property type="entry name" value="FERRICHROME IRON RECEPTOR-RELATED"/>
    <property type="match status" value="1"/>
</dbReference>
<name>A0A838Y1J5_9GAMM</name>
<evidence type="ECO:0000256" key="12">
    <source>
        <dbReference type="RuleBase" id="RU003357"/>
    </source>
</evidence>
<sequence>MKKLKNIIFLIPLMFAFNATAQSSMLEEVVVTAQKKEESLQDAPIAITALTASTIEDLDIANVVDLAGMAPNVHIINTPSNNTAATIAIRGGSTTNPAITWEPTVGMYLDGVYLGKGQGSIFDVVDLERVEILRGPQGTLYGRNTLGGAINLISKKPSGEGMSSKLTLGNYGLRQAQFITDFGLGENRFAKLVVNKKQRAGYVRVYDSPYQAFDGVVPNTVSANDKLDAIDSTGYKFTYLYEGDKTSVTFTTDKTDQKNVPPFAQLTYTIPNWSAAFGLGASPLTGGLKVAPIELFANNERQSMSHNDTLTSELSMVKGTSLTVTRDTGLGTLKAIWSKRETEWFDRLDLDGGPFNIAETARDTDYEADTFELQLSGSTENMDYVIGYYMLEDDAYTSNPQSYFLGGSTIVQNYSGTSEAEAVFGQITWAFAEKWDLTIGARKTEEDKTGFKEYVGIFGQSGAGSFDDTTSTFILEHDYSENTNVYLKVAEGFKAGGINAEAPTPFESLKPYSPETIESTELGLKGRYFDNRMMLNVAYFDNEHEDMQISYFTADAAAASQVLNNSADISGLEIESMTLLNDSTVLTLNFSTLDAEATGNVVAQDGFLVNNIPYSPEKTLYASLEKDFGSYRVRLDHTRVDEHASFPYNSQDFRTELTYIDTNSKTDLLVLTEPMENLQLNFWVRNLNNNYHKSSAISFGPGFGYLTVGYFDAPRTFGMDLHYSF</sequence>
<feature type="domain" description="TonB-dependent receptor-like beta-barrel" evidence="14">
    <location>
        <begin position="332"/>
        <end position="687"/>
    </location>
</feature>
<feature type="chain" id="PRO_5032816348" evidence="13">
    <location>
        <begin position="22"/>
        <end position="725"/>
    </location>
</feature>
<evidence type="ECO:0000313" key="17">
    <source>
        <dbReference type="Proteomes" id="UP000551848"/>
    </source>
</evidence>
<protein>
    <submittedName>
        <fullName evidence="16">TonB-dependent receptor</fullName>
    </submittedName>
</protein>
<dbReference type="GO" id="GO:0009279">
    <property type="term" value="C:cell outer membrane"/>
    <property type="evidence" value="ECO:0007669"/>
    <property type="project" value="UniProtKB-SubCell"/>
</dbReference>
<keyword evidence="7" id="KW-0406">Ion transport</keyword>
<dbReference type="PANTHER" id="PTHR32552:SF81">
    <property type="entry name" value="TONB-DEPENDENT OUTER MEMBRANE RECEPTOR"/>
    <property type="match status" value="1"/>
</dbReference>
<evidence type="ECO:0000256" key="13">
    <source>
        <dbReference type="SAM" id="SignalP"/>
    </source>
</evidence>
<dbReference type="InterPro" id="IPR012910">
    <property type="entry name" value="Plug_dom"/>
</dbReference>
<evidence type="ECO:0000256" key="1">
    <source>
        <dbReference type="ARBA" id="ARBA00004571"/>
    </source>
</evidence>
<evidence type="ECO:0000256" key="8">
    <source>
        <dbReference type="ARBA" id="ARBA00023077"/>
    </source>
</evidence>
<dbReference type="Proteomes" id="UP000551848">
    <property type="component" value="Unassembled WGS sequence"/>
</dbReference>
<keyword evidence="8 12" id="KW-0798">TonB box</keyword>
<accession>A0A838Y1J5</accession>
<keyword evidence="3 11" id="KW-1134">Transmembrane beta strand</keyword>
<dbReference type="Gene3D" id="2.40.170.20">
    <property type="entry name" value="TonB-dependent receptor, beta-barrel domain"/>
    <property type="match status" value="1"/>
</dbReference>
<dbReference type="Pfam" id="PF00593">
    <property type="entry name" value="TonB_dep_Rec_b-barrel"/>
    <property type="match status" value="1"/>
</dbReference>
<dbReference type="PROSITE" id="PS52016">
    <property type="entry name" value="TONB_DEPENDENT_REC_3"/>
    <property type="match status" value="1"/>
</dbReference>
<evidence type="ECO:0000256" key="5">
    <source>
        <dbReference type="ARBA" id="ARBA00022692"/>
    </source>
</evidence>
<keyword evidence="5 11" id="KW-0812">Transmembrane</keyword>
<evidence type="ECO:0000256" key="2">
    <source>
        <dbReference type="ARBA" id="ARBA00022448"/>
    </source>
</evidence>
<evidence type="ECO:0000313" key="16">
    <source>
        <dbReference type="EMBL" id="MBA4692685.1"/>
    </source>
</evidence>
<dbReference type="EMBL" id="JACETL010000030">
    <property type="protein sequence ID" value="MBA4692685.1"/>
    <property type="molecule type" value="Genomic_DNA"/>
</dbReference>
<evidence type="ECO:0000256" key="3">
    <source>
        <dbReference type="ARBA" id="ARBA00022452"/>
    </source>
</evidence>
<keyword evidence="4" id="KW-0410">Iron transport</keyword>
<comment type="similarity">
    <text evidence="11 12">Belongs to the TonB-dependent receptor family.</text>
</comment>
<comment type="subcellular location">
    <subcellularLocation>
        <location evidence="1 11">Cell outer membrane</location>
        <topology evidence="1 11">Multi-pass membrane protein</topology>
    </subcellularLocation>
</comment>
<comment type="caution">
    <text evidence="16">The sequence shown here is derived from an EMBL/GenBank/DDBJ whole genome shotgun (WGS) entry which is preliminary data.</text>
</comment>
<evidence type="ECO:0000259" key="14">
    <source>
        <dbReference type="Pfam" id="PF00593"/>
    </source>
</evidence>
<gene>
    <name evidence="16" type="ORF">H2072_02940</name>
</gene>
<dbReference type="InterPro" id="IPR036942">
    <property type="entry name" value="Beta-barrel_TonB_sf"/>
</dbReference>
<evidence type="ECO:0000259" key="15">
    <source>
        <dbReference type="Pfam" id="PF07715"/>
    </source>
</evidence>
<dbReference type="SUPFAM" id="SSF56935">
    <property type="entry name" value="Porins"/>
    <property type="match status" value="1"/>
</dbReference>
<keyword evidence="2 11" id="KW-0813">Transport</keyword>
<dbReference type="GO" id="GO:0006826">
    <property type="term" value="P:iron ion transport"/>
    <property type="evidence" value="ECO:0007669"/>
    <property type="project" value="UniProtKB-KW"/>
</dbReference>